<keyword evidence="1" id="KW-0732">Signal</keyword>
<dbReference type="RefSeq" id="WP_169346683.1">
    <property type="nucleotide sequence ID" value="NZ_JABBJJ010000097.1"/>
</dbReference>
<sequence>MQPIRPNRATLLLLLLASAASAHERESLAVRSILLSEHPDNSTHRVYVKGQVATVLRFEKPVAQDKTRLLGWEGRFEPLVVADRRVLLEPLHDLASEEGVPLLVTLVDGTEVPFLLRPPDRDAAAWTDQQVNVFEDRESYEAIHSALIRALKDNQTLEEENERLRQEETSPDHALAALLVSGAATQTPFVVKRRWFFKDVDADVEVRVFSGKTKAAVVFNITNRDSKQSWRLSRTRSWNTASGQPRGVAVKTARPSIPPGESGSVAVVADRSAFMDKEGPGQLALELFRHDGQMQVQVVLDPRLARE</sequence>
<organism evidence="2 3">
    <name type="scientific">Pyxidicoccus fallax</name>
    <dbReference type="NCBI Taxonomy" id="394095"/>
    <lineage>
        <taxon>Bacteria</taxon>
        <taxon>Pseudomonadati</taxon>
        <taxon>Myxococcota</taxon>
        <taxon>Myxococcia</taxon>
        <taxon>Myxococcales</taxon>
        <taxon>Cystobacterineae</taxon>
        <taxon>Myxococcaceae</taxon>
        <taxon>Pyxidicoccus</taxon>
    </lineage>
</organism>
<evidence type="ECO:0000256" key="1">
    <source>
        <dbReference type="SAM" id="SignalP"/>
    </source>
</evidence>
<keyword evidence="3" id="KW-1185">Reference proteome</keyword>
<feature type="signal peptide" evidence="1">
    <location>
        <begin position="1"/>
        <end position="22"/>
    </location>
</feature>
<feature type="chain" id="PRO_5032458579" evidence="1">
    <location>
        <begin position="23"/>
        <end position="307"/>
    </location>
</feature>
<dbReference type="AlphaFoldDB" id="A0A848LI58"/>
<accession>A0A848LI58</accession>
<proteinExistence type="predicted"/>
<dbReference type="Pfam" id="PF09544">
    <property type="entry name" value="DUF2381"/>
    <property type="match status" value="1"/>
</dbReference>
<comment type="caution">
    <text evidence="2">The sequence shown here is derived from an EMBL/GenBank/DDBJ whole genome shotgun (WGS) entry which is preliminary data.</text>
</comment>
<protein>
    <submittedName>
        <fullName evidence="2">DUF2381 family protein</fullName>
    </submittedName>
</protein>
<evidence type="ECO:0000313" key="2">
    <source>
        <dbReference type="EMBL" id="NMO17401.1"/>
    </source>
</evidence>
<reference evidence="2 3" key="1">
    <citation type="submission" date="2020-04" db="EMBL/GenBank/DDBJ databases">
        <title>Draft genome of Pyxidicoccus fallax type strain.</title>
        <authorList>
            <person name="Whitworth D.E."/>
        </authorList>
    </citation>
    <scope>NUCLEOTIDE SEQUENCE [LARGE SCALE GENOMIC DNA]</scope>
    <source>
        <strain evidence="2 3">DSM 14698</strain>
    </source>
</reference>
<gene>
    <name evidence="2" type="ORF">HG543_21420</name>
</gene>
<dbReference type="EMBL" id="JABBJJ010000097">
    <property type="protein sequence ID" value="NMO17401.1"/>
    <property type="molecule type" value="Genomic_DNA"/>
</dbReference>
<name>A0A848LI58_9BACT</name>
<dbReference type="Proteomes" id="UP000518300">
    <property type="component" value="Unassembled WGS sequence"/>
</dbReference>
<dbReference type="InterPro" id="IPR011754">
    <property type="entry name" value="Mxa_paralog_2268"/>
</dbReference>
<evidence type="ECO:0000313" key="3">
    <source>
        <dbReference type="Proteomes" id="UP000518300"/>
    </source>
</evidence>